<feature type="compositionally biased region" description="Pro residues" evidence="4">
    <location>
        <begin position="307"/>
        <end position="321"/>
    </location>
</feature>
<dbReference type="Gene3D" id="1.10.20.70">
    <property type="entry name" value="Transcription termination and cleavage factor, C-terminal domain"/>
    <property type="match status" value="1"/>
</dbReference>
<protein>
    <recommendedName>
        <fullName evidence="5">RRM domain-containing protein</fullName>
    </recommendedName>
</protein>
<feature type="region of interest" description="Disordered" evidence="4">
    <location>
        <begin position="295"/>
        <end position="418"/>
    </location>
</feature>
<evidence type="ECO:0000256" key="3">
    <source>
        <dbReference type="PROSITE-ProRule" id="PRU00176"/>
    </source>
</evidence>
<evidence type="ECO:0000313" key="7">
    <source>
        <dbReference type="Proteomes" id="UP000620104"/>
    </source>
</evidence>
<dbReference type="Proteomes" id="UP000620104">
    <property type="component" value="Unassembled WGS sequence"/>
</dbReference>
<name>A0A8H3TN69_9TREE</name>
<accession>A0A8H3TN69</accession>
<gene>
    <name evidence="6" type="ORF">NliqN6_0544</name>
</gene>
<feature type="compositionally biased region" description="Low complexity" evidence="4">
    <location>
        <begin position="323"/>
        <end position="340"/>
    </location>
</feature>
<reference evidence="6" key="1">
    <citation type="submission" date="2020-07" db="EMBL/GenBank/DDBJ databases">
        <title>Draft Genome Sequence of a Deep-Sea Yeast, Naganishia (Cryptococcus) liquefaciens strain N6.</title>
        <authorList>
            <person name="Han Y.W."/>
            <person name="Kajitani R."/>
            <person name="Morimoto H."/>
            <person name="Parhat M."/>
            <person name="Tsubouchi H."/>
            <person name="Bakenova O."/>
            <person name="Ogata M."/>
            <person name="Argunhan B."/>
            <person name="Aoki R."/>
            <person name="Kajiwara S."/>
            <person name="Itoh T."/>
            <person name="Iwasaki H."/>
        </authorList>
    </citation>
    <scope>NUCLEOTIDE SEQUENCE</scope>
    <source>
        <strain evidence="6">N6</strain>
    </source>
</reference>
<comment type="caution">
    <text evidence="6">The sequence shown here is derived from an EMBL/GenBank/DDBJ whole genome shotgun (WGS) entry which is preliminary data.</text>
</comment>
<dbReference type="PANTHER" id="PTHR45735">
    <property type="entry name" value="CLEAVAGE STIMULATION FACTOR SUBUNIT 2"/>
    <property type="match status" value="1"/>
</dbReference>
<keyword evidence="7" id="KW-1185">Reference proteome</keyword>
<evidence type="ECO:0000256" key="1">
    <source>
        <dbReference type="ARBA" id="ARBA00004123"/>
    </source>
</evidence>
<dbReference type="OrthoDB" id="272703at2759"/>
<comment type="subcellular location">
    <subcellularLocation>
        <location evidence="1">Nucleus</location>
    </subcellularLocation>
</comment>
<feature type="compositionally biased region" description="Gly residues" evidence="4">
    <location>
        <begin position="171"/>
        <end position="181"/>
    </location>
</feature>
<feature type="compositionally biased region" description="Low complexity" evidence="4">
    <location>
        <begin position="376"/>
        <end position="391"/>
    </location>
</feature>
<evidence type="ECO:0000259" key="5">
    <source>
        <dbReference type="PROSITE" id="PS50102"/>
    </source>
</evidence>
<sequence>MMRSRPHPPGQGQQPPQNSRANPSLLHTTKTVFVANIPFDVTEEQLTSIFSEVGPVQEFVLKFDQNTGKAKGFGFCHYFDHETALSAVRNLQEVVVNGRNLRVELSTDEPYKPKNTGPSGAPRAGQAPGMPPMGMGGGPGMPPRGFAQPPSQQQGQGFAPPGGFTPPQQGMGMGPGAGMNPGMGMGMGMGMGRPPPPPMGMAGGPGQGVNMGMLPPGQDLAGGQKATDAISKTLASIPPGKLEEVLTGMKTLVQTSPEQARTVLNSHPQLAYALFQAMLLMNVVDPAVLSRIQPIPNPGMPNQAQAPRPPAPPAFRPPPAGYPSSVPGPVAQQPSQQQQPTFTPHVPPPQAMPPFAPSQQSLPPRPPAPGGYVGTPPQGGMPSQPMSQPMPSFTPAPPAPAAASVPPLNAGMPPAQGGNQQAIAAALSMVSEDQRQMLVQVFQLTPEQISALPADQQAGVHQLRSQFGIV</sequence>
<proteinExistence type="predicted"/>
<dbReference type="GO" id="GO:0003729">
    <property type="term" value="F:mRNA binding"/>
    <property type="evidence" value="ECO:0007669"/>
    <property type="project" value="TreeGrafter"/>
</dbReference>
<dbReference type="GO" id="GO:0031124">
    <property type="term" value="P:mRNA 3'-end processing"/>
    <property type="evidence" value="ECO:0007669"/>
    <property type="project" value="InterPro"/>
</dbReference>
<dbReference type="InterPro" id="IPR025742">
    <property type="entry name" value="CSTF2_hinge"/>
</dbReference>
<dbReference type="Gene3D" id="3.30.70.330">
    <property type="match status" value="1"/>
</dbReference>
<dbReference type="Pfam" id="PF14304">
    <property type="entry name" value="CSTF_C"/>
    <property type="match status" value="1"/>
</dbReference>
<dbReference type="Pfam" id="PF00076">
    <property type="entry name" value="RRM_1"/>
    <property type="match status" value="1"/>
</dbReference>
<evidence type="ECO:0000256" key="2">
    <source>
        <dbReference type="ARBA" id="ARBA00023242"/>
    </source>
</evidence>
<evidence type="ECO:0000313" key="6">
    <source>
        <dbReference type="EMBL" id="GHJ84142.1"/>
    </source>
</evidence>
<dbReference type="InterPro" id="IPR038192">
    <property type="entry name" value="CSTF_C_sf"/>
</dbReference>
<feature type="compositionally biased region" description="Low complexity" evidence="4">
    <location>
        <begin position="401"/>
        <end position="418"/>
    </location>
</feature>
<dbReference type="InterPro" id="IPR035979">
    <property type="entry name" value="RBD_domain_sf"/>
</dbReference>
<dbReference type="GO" id="GO:0005847">
    <property type="term" value="C:mRNA cleavage and polyadenylation specificity factor complex"/>
    <property type="evidence" value="ECO:0007669"/>
    <property type="project" value="TreeGrafter"/>
</dbReference>
<organism evidence="6 7">
    <name type="scientific">Naganishia liquefaciens</name>
    <dbReference type="NCBI Taxonomy" id="104408"/>
    <lineage>
        <taxon>Eukaryota</taxon>
        <taxon>Fungi</taxon>
        <taxon>Dikarya</taxon>
        <taxon>Basidiomycota</taxon>
        <taxon>Agaricomycotina</taxon>
        <taxon>Tremellomycetes</taxon>
        <taxon>Filobasidiales</taxon>
        <taxon>Filobasidiaceae</taxon>
        <taxon>Naganishia</taxon>
    </lineage>
</organism>
<keyword evidence="3" id="KW-0694">RNA-binding</keyword>
<feature type="compositionally biased region" description="Pro residues" evidence="4">
    <location>
        <begin position="345"/>
        <end position="356"/>
    </location>
</feature>
<dbReference type="SMART" id="SM00360">
    <property type="entry name" value="RRM"/>
    <property type="match status" value="1"/>
</dbReference>
<evidence type="ECO:0000256" key="4">
    <source>
        <dbReference type="SAM" id="MobiDB-lite"/>
    </source>
</evidence>
<feature type="region of interest" description="Disordered" evidence="4">
    <location>
        <begin position="1"/>
        <end position="23"/>
    </location>
</feature>
<dbReference type="InterPro" id="IPR000504">
    <property type="entry name" value="RRM_dom"/>
</dbReference>
<dbReference type="EMBL" id="BLZA01000007">
    <property type="protein sequence ID" value="GHJ84142.1"/>
    <property type="molecule type" value="Genomic_DNA"/>
</dbReference>
<feature type="domain" description="RRM" evidence="5">
    <location>
        <begin position="30"/>
        <end position="108"/>
    </location>
</feature>
<dbReference type="PROSITE" id="PS50102">
    <property type="entry name" value="RRM"/>
    <property type="match status" value="1"/>
</dbReference>
<feature type="region of interest" description="Disordered" evidence="4">
    <location>
        <begin position="107"/>
        <end position="181"/>
    </location>
</feature>
<dbReference type="InterPro" id="IPR026896">
    <property type="entry name" value="CSTF_C"/>
</dbReference>
<dbReference type="SUPFAM" id="SSF54928">
    <property type="entry name" value="RNA-binding domain, RBD"/>
    <property type="match status" value="1"/>
</dbReference>
<dbReference type="PANTHER" id="PTHR45735:SF2">
    <property type="entry name" value="CLEAVAGE STIMULATION FACTOR SUBUNIT 2"/>
    <property type="match status" value="1"/>
</dbReference>
<dbReference type="Pfam" id="PF14327">
    <property type="entry name" value="CSTF2_hinge"/>
    <property type="match status" value="1"/>
</dbReference>
<dbReference type="InterPro" id="IPR012677">
    <property type="entry name" value="Nucleotide-bd_a/b_plait_sf"/>
</dbReference>
<feature type="compositionally biased region" description="Low complexity" evidence="4">
    <location>
        <begin position="143"/>
        <end position="170"/>
    </location>
</feature>
<keyword evidence="2" id="KW-0539">Nucleus</keyword>
<dbReference type="AlphaFoldDB" id="A0A8H3TN69"/>
<dbReference type="Gene3D" id="1.25.40.630">
    <property type="match status" value="1"/>
</dbReference>